<dbReference type="GO" id="GO:0004525">
    <property type="term" value="F:ribonuclease III activity"/>
    <property type="evidence" value="ECO:0007669"/>
    <property type="project" value="UniProtKB-UniRule"/>
</dbReference>
<evidence type="ECO:0000256" key="8">
    <source>
        <dbReference type="ARBA" id="ARBA00022694"/>
    </source>
</evidence>
<evidence type="ECO:0000313" key="20">
    <source>
        <dbReference type="Proteomes" id="UP000295832"/>
    </source>
</evidence>
<keyword evidence="8 15" id="KW-0819">tRNA processing</keyword>
<dbReference type="SMART" id="SM00535">
    <property type="entry name" value="RIBOc"/>
    <property type="match status" value="1"/>
</dbReference>
<keyword evidence="14 15" id="KW-0694">RNA-binding</keyword>
<evidence type="ECO:0000256" key="11">
    <source>
        <dbReference type="ARBA" id="ARBA00022759"/>
    </source>
</evidence>
<dbReference type="RefSeq" id="WP_134115962.1">
    <property type="nucleotide sequence ID" value="NZ_SOEG01000008.1"/>
</dbReference>
<feature type="binding site" evidence="15">
    <location>
        <position position="123"/>
    </location>
    <ligand>
        <name>Mg(2+)</name>
        <dbReference type="ChEBI" id="CHEBI:18420"/>
    </ligand>
</feature>
<comment type="caution">
    <text evidence="19">The sequence shown here is derived from an EMBL/GenBank/DDBJ whole genome shotgun (WGS) entry which is preliminary data.</text>
</comment>
<proteinExistence type="inferred from homology"/>
<dbReference type="CDD" id="cd00593">
    <property type="entry name" value="RIBOc"/>
    <property type="match status" value="1"/>
</dbReference>
<keyword evidence="6 15" id="KW-0698">rRNA processing</keyword>
<comment type="catalytic activity">
    <reaction evidence="1 15">
        <text>Endonucleolytic cleavage to 5'-phosphomonoester.</text>
        <dbReference type="EC" id="3.1.26.3"/>
    </reaction>
</comment>
<evidence type="ECO:0000256" key="6">
    <source>
        <dbReference type="ARBA" id="ARBA00022552"/>
    </source>
</evidence>
<dbReference type="GO" id="GO:0006364">
    <property type="term" value="P:rRNA processing"/>
    <property type="evidence" value="ECO:0007669"/>
    <property type="project" value="UniProtKB-UniRule"/>
</dbReference>
<dbReference type="GO" id="GO:0019843">
    <property type="term" value="F:rRNA binding"/>
    <property type="evidence" value="ECO:0007669"/>
    <property type="project" value="UniProtKB-KW"/>
</dbReference>
<comment type="cofactor">
    <cofactor evidence="15">
        <name>Mg(2+)</name>
        <dbReference type="ChEBI" id="CHEBI:18420"/>
    </cofactor>
</comment>
<comment type="function">
    <text evidence="15">Digests double-stranded RNA. Involved in the processing of primary rRNA transcript to yield the immediate precursors to the large and small rRNAs (23S and 16S). Processes some mRNAs, and tRNAs when they are encoded in the rRNA operon. Processes pre-crRNA and tracrRNA of type II CRISPR loci if present in the organism.</text>
</comment>
<feature type="domain" description="RNase III" evidence="18">
    <location>
        <begin position="8"/>
        <end position="137"/>
    </location>
</feature>
<dbReference type="NCBIfam" id="TIGR02191">
    <property type="entry name" value="RNaseIII"/>
    <property type="match status" value="1"/>
</dbReference>
<feature type="domain" description="DRBM" evidence="17">
    <location>
        <begin position="164"/>
        <end position="231"/>
    </location>
</feature>
<sequence>MIADIKSLEELQQQIQIFFNDIDLLERAITHKSFANENRHLGLKDNERLEFLGDSVQDLVVSEYMILEYPDHPEGELAKIRSVVVSAPVLAEKAKEINLGKYLLLGKGEEMTGGRGRDSILADAFEALVGSIYLDQGLEVVKDFILKLLIPDIKKVEKGEHIQDYKTLLQEIIQKNSNARPEYEVIKEEGPDHNKQFTIQVNFEEEVLGVGTGSSKKEAQQKAARNAIDKV</sequence>
<keyword evidence="10 15" id="KW-0479">Metal-binding</keyword>
<dbReference type="PROSITE" id="PS00517">
    <property type="entry name" value="RNASE_3_1"/>
    <property type="match status" value="1"/>
</dbReference>
<gene>
    <name evidence="15" type="primary">rnc</name>
    <name evidence="19" type="ORF">C7959_10814</name>
</gene>
<dbReference type="Gene3D" id="3.30.160.20">
    <property type="match status" value="1"/>
</dbReference>
<evidence type="ECO:0000256" key="9">
    <source>
        <dbReference type="ARBA" id="ARBA00022722"/>
    </source>
</evidence>
<evidence type="ECO:0000256" key="10">
    <source>
        <dbReference type="ARBA" id="ARBA00022723"/>
    </source>
</evidence>
<dbReference type="InterPro" id="IPR014720">
    <property type="entry name" value="dsRBD_dom"/>
</dbReference>
<evidence type="ECO:0000313" key="19">
    <source>
        <dbReference type="EMBL" id="TDX52092.1"/>
    </source>
</evidence>
<dbReference type="Proteomes" id="UP000295832">
    <property type="component" value="Unassembled WGS sequence"/>
</dbReference>
<dbReference type="SUPFAM" id="SSF54768">
    <property type="entry name" value="dsRNA-binding domain-like"/>
    <property type="match status" value="1"/>
</dbReference>
<feature type="binding site" evidence="15">
    <location>
        <position position="126"/>
    </location>
    <ligand>
        <name>Mg(2+)</name>
        <dbReference type="ChEBI" id="CHEBI:18420"/>
    </ligand>
</feature>
<keyword evidence="12 15" id="KW-0378">Hydrolase</keyword>
<dbReference type="InterPro" id="IPR011907">
    <property type="entry name" value="RNase_III"/>
</dbReference>
<evidence type="ECO:0000256" key="12">
    <source>
        <dbReference type="ARBA" id="ARBA00022801"/>
    </source>
</evidence>
<dbReference type="GO" id="GO:0010468">
    <property type="term" value="P:regulation of gene expression"/>
    <property type="evidence" value="ECO:0007669"/>
    <property type="project" value="TreeGrafter"/>
</dbReference>
<dbReference type="PANTHER" id="PTHR11207:SF0">
    <property type="entry name" value="RIBONUCLEASE 3"/>
    <property type="match status" value="1"/>
</dbReference>
<keyword evidence="13 15" id="KW-0460">Magnesium</keyword>
<evidence type="ECO:0000259" key="17">
    <source>
        <dbReference type="PROSITE" id="PS50137"/>
    </source>
</evidence>
<dbReference type="GO" id="GO:0003725">
    <property type="term" value="F:double-stranded RNA binding"/>
    <property type="evidence" value="ECO:0007669"/>
    <property type="project" value="TreeGrafter"/>
</dbReference>
<dbReference type="Pfam" id="PF14622">
    <property type="entry name" value="Ribonucleas_3_3"/>
    <property type="match status" value="1"/>
</dbReference>
<evidence type="ECO:0000256" key="1">
    <source>
        <dbReference type="ARBA" id="ARBA00000109"/>
    </source>
</evidence>
<dbReference type="InterPro" id="IPR036389">
    <property type="entry name" value="RNase_III_sf"/>
</dbReference>
<dbReference type="PROSITE" id="PS50142">
    <property type="entry name" value="RNASE_3_2"/>
    <property type="match status" value="1"/>
</dbReference>
<evidence type="ECO:0000256" key="3">
    <source>
        <dbReference type="ARBA" id="ARBA00010183"/>
    </source>
</evidence>
<keyword evidence="11 15" id="KW-0255">Endonuclease</keyword>
<feature type="active site" evidence="15">
    <location>
        <position position="54"/>
    </location>
</feature>
<dbReference type="SMART" id="SM00358">
    <property type="entry name" value="DSRM"/>
    <property type="match status" value="1"/>
</dbReference>
<dbReference type="GO" id="GO:0042802">
    <property type="term" value="F:identical protein binding"/>
    <property type="evidence" value="ECO:0007669"/>
    <property type="project" value="UniProtKB-ARBA"/>
</dbReference>
<evidence type="ECO:0000256" key="2">
    <source>
        <dbReference type="ARBA" id="ARBA00004496"/>
    </source>
</evidence>
<evidence type="ECO:0000256" key="14">
    <source>
        <dbReference type="ARBA" id="ARBA00022884"/>
    </source>
</evidence>
<dbReference type="EC" id="3.1.26.3" evidence="15"/>
<dbReference type="GO" id="GO:0005737">
    <property type="term" value="C:cytoplasm"/>
    <property type="evidence" value="ECO:0007669"/>
    <property type="project" value="UniProtKB-SubCell"/>
</dbReference>
<dbReference type="SUPFAM" id="SSF69065">
    <property type="entry name" value="RNase III domain-like"/>
    <property type="match status" value="1"/>
</dbReference>
<protein>
    <recommendedName>
        <fullName evidence="15">Ribonuclease 3</fullName>
        <ecNumber evidence="15">3.1.26.3</ecNumber>
    </recommendedName>
    <alternativeName>
        <fullName evidence="15">Ribonuclease III</fullName>
        <shortName evidence="15">RNase III</shortName>
    </alternativeName>
</protein>
<evidence type="ECO:0000256" key="15">
    <source>
        <dbReference type="HAMAP-Rule" id="MF_00104"/>
    </source>
</evidence>
<feature type="region of interest" description="Disordered" evidence="16">
    <location>
        <begin position="211"/>
        <end position="231"/>
    </location>
</feature>
<dbReference type="FunFam" id="3.30.160.20:FF:000003">
    <property type="entry name" value="Ribonuclease 3"/>
    <property type="match status" value="1"/>
</dbReference>
<feature type="active site" evidence="15">
    <location>
        <position position="126"/>
    </location>
</feature>
<feature type="binding site" evidence="15">
    <location>
        <position position="50"/>
    </location>
    <ligand>
        <name>Mg(2+)</name>
        <dbReference type="ChEBI" id="CHEBI:18420"/>
    </ligand>
</feature>
<comment type="similarity">
    <text evidence="3">Belongs to the ribonuclease III family.</text>
</comment>
<keyword evidence="7 15" id="KW-0507">mRNA processing</keyword>
<keyword evidence="5 15" id="KW-0963">Cytoplasm</keyword>
<dbReference type="HAMAP" id="MF_00104">
    <property type="entry name" value="RNase_III"/>
    <property type="match status" value="1"/>
</dbReference>
<dbReference type="PANTHER" id="PTHR11207">
    <property type="entry name" value="RIBONUCLEASE III"/>
    <property type="match status" value="1"/>
</dbReference>
<keyword evidence="15" id="KW-0699">rRNA-binding</keyword>
<accession>A0A4R8H8H1</accession>
<dbReference type="Pfam" id="PF00035">
    <property type="entry name" value="dsrm"/>
    <property type="match status" value="1"/>
</dbReference>
<keyword evidence="20" id="KW-1185">Reference proteome</keyword>
<dbReference type="GO" id="GO:0008033">
    <property type="term" value="P:tRNA processing"/>
    <property type="evidence" value="ECO:0007669"/>
    <property type="project" value="UniProtKB-KW"/>
</dbReference>
<evidence type="ECO:0000256" key="4">
    <source>
        <dbReference type="ARBA" id="ARBA00011738"/>
    </source>
</evidence>
<evidence type="ECO:0000259" key="18">
    <source>
        <dbReference type="PROSITE" id="PS50142"/>
    </source>
</evidence>
<keyword evidence="9 15" id="KW-0540">Nuclease</keyword>
<dbReference type="PROSITE" id="PS50137">
    <property type="entry name" value="DS_RBD"/>
    <property type="match status" value="1"/>
</dbReference>
<dbReference type="GO" id="GO:0046872">
    <property type="term" value="F:metal ion binding"/>
    <property type="evidence" value="ECO:0007669"/>
    <property type="project" value="UniProtKB-KW"/>
</dbReference>
<organism evidence="19 20">
    <name type="scientific">Orenia marismortui</name>
    <dbReference type="NCBI Taxonomy" id="46469"/>
    <lineage>
        <taxon>Bacteria</taxon>
        <taxon>Bacillati</taxon>
        <taxon>Bacillota</taxon>
        <taxon>Clostridia</taxon>
        <taxon>Halanaerobiales</taxon>
        <taxon>Halobacteroidaceae</taxon>
        <taxon>Orenia</taxon>
    </lineage>
</organism>
<comment type="subcellular location">
    <subcellularLocation>
        <location evidence="2 15">Cytoplasm</location>
    </subcellularLocation>
</comment>
<dbReference type="AlphaFoldDB" id="A0A4R8H8H1"/>
<evidence type="ECO:0000256" key="13">
    <source>
        <dbReference type="ARBA" id="ARBA00022842"/>
    </source>
</evidence>
<dbReference type="EMBL" id="SOEG01000008">
    <property type="protein sequence ID" value="TDX52092.1"/>
    <property type="molecule type" value="Genomic_DNA"/>
</dbReference>
<evidence type="ECO:0000256" key="5">
    <source>
        <dbReference type="ARBA" id="ARBA00022490"/>
    </source>
</evidence>
<dbReference type="FunFam" id="1.10.1520.10:FF:000001">
    <property type="entry name" value="Ribonuclease 3"/>
    <property type="match status" value="1"/>
</dbReference>
<dbReference type="Gene3D" id="1.10.1520.10">
    <property type="entry name" value="Ribonuclease III domain"/>
    <property type="match status" value="1"/>
</dbReference>
<dbReference type="InterPro" id="IPR000999">
    <property type="entry name" value="RNase_III_dom"/>
</dbReference>
<comment type="subunit">
    <text evidence="4 15">Homodimer.</text>
</comment>
<dbReference type="CDD" id="cd10845">
    <property type="entry name" value="DSRM_RNAse_III_family"/>
    <property type="match status" value="1"/>
</dbReference>
<dbReference type="GO" id="GO:0006397">
    <property type="term" value="P:mRNA processing"/>
    <property type="evidence" value="ECO:0007669"/>
    <property type="project" value="UniProtKB-UniRule"/>
</dbReference>
<name>A0A4R8H8H1_9FIRM</name>
<reference evidence="19 20" key="1">
    <citation type="submission" date="2019-03" db="EMBL/GenBank/DDBJ databases">
        <title>Subsurface microbial communities from deep shales in Ohio and West Virginia, USA.</title>
        <authorList>
            <person name="Wrighton K."/>
        </authorList>
    </citation>
    <scope>NUCLEOTIDE SEQUENCE [LARGE SCALE GENOMIC DNA]</scope>
    <source>
        <strain evidence="19 20">MSL 6dP</strain>
    </source>
</reference>
<evidence type="ECO:0000256" key="16">
    <source>
        <dbReference type="SAM" id="MobiDB-lite"/>
    </source>
</evidence>
<evidence type="ECO:0000256" key="7">
    <source>
        <dbReference type="ARBA" id="ARBA00022664"/>
    </source>
</evidence>
<dbReference type="STRING" id="926561.GCA_000379025_02519"/>